<name>T1HNH4_RHOPR</name>
<dbReference type="EMBL" id="ACPB03012913">
    <property type="status" value="NOT_ANNOTATED_CDS"/>
    <property type="molecule type" value="Genomic_DNA"/>
</dbReference>
<reference evidence="1" key="1">
    <citation type="submission" date="2015-05" db="UniProtKB">
        <authorList>
            <consortium name="EnsemblMetazoa"/>
        </authorList>
    </citation>
    <scope>IDENTIFICATION</scope>
</reference>
<dbReference type="VEuPathDB" id="VectorBase:RPRC005598"/>
<dbReference type="HOGENOM" id="CLU_2375392_0_0_1"/>
<accession>T1HNH4</accession>
<proteinExistence type="predicted"/>
<dbReference type="EnsemblMetazoa" id="RPRC005598-RA">
    <property type="protein sequence ID" value="RPRC005598-PA"/>
    <property type="gene ID" value="RPRC005598"/>
</dbReference>
<evidence type="ECO:0000313" key="2">
    <source>
        <dbReference type="Proteomes" id="UP000015103"/>
    </source>
</evidence>
<protein>
    <submittedName>
        <fullName evidence="1">Uncharacterized protein</fullName>
    </submittedName>
</protein>
<dbReference type="InParanoid" id="T1HNH4"/>
<sequence length="95" mass="11158">MVRPLPRFFLLLVQKIMVTVVTVIYDALKYSSVKQVGFSRAVKGEEPGWLAKETRRQRWKQSFLSLLKPSWMMCERSVEEIVKDNPQKYVPSLLK</sequence>
<dbReference type="Proteomes" id="UP000015103">
    <property type="component" value="Unassembled WGS sequence"/>
</dbReference>
<dbReference type="AlphaFoldDB" id="T1HNH4"/>
<organism evidence="1 2">
    <name type="scientific">Rhodnius prolixus</name>
    <name type="common">Triatomid bug</name>
    <dbReference type="NCBI Taxonomy" id="13249"/>
    <lineage>
        <taxon>Eukaryota</taxon>
        <taxon>Metazoa</taxon>
        <taxon>Ecdysozoa</taxon>
        <taxon>Arthropoda</taxon>
        <taxon>Hexapoda</taxon>
        <taxon>Insecta</taxon>
        <taxon>Pterygota</taxon>
        <taxon>Neoptera</taxon>
        <taxon>Paraneoptera</taxon>
        <taxon>Hemiptera</taxon>
        <taxon>Heteroptera</taxon>
        <taxon>Panheteroptera</taxon>
        <taxon>Cimicomorpha</taxon>
        <taxon>Reduviidae</taxon>
        <taxon>Triatominae</taxon>
        <taxon>Rhodnius</taxon>
    </lineage>
</organism>
<dbReference type="EMBL" id="ACPB03012912">
    <property type="status" value="NOT_ANNOTATED_CDS"/>
    <property type="molecule type" value="Genomic_DNA"/>
</dbReference>
<evidence type="ECO:0000313" key="1">
    <source>
        <dbReference type="EnsemblMetazoa" id="RPRC005598-PA"/>
    </source>
</evidence>
<keyword evidence="2" id="KW-1185">Reference proteome</keyword>